<protein>
    <submittedName>
        <fullName evidence="11">FdhF/YdeP family oxidoreductase</fullName>
    </submittedName>
</protein>
<name>A0ABV7UYX0_9GAMM</name>
<proteinExistence type="inferred from homology"/>
<dbReference type="EMBL" id="JBHRYF010000009">
    <property type="protein sequence ID" value="MFC3661039.1"/>
    <property type="molecule type" value="Genomic_DNA"/>
</dbReference>
<comment type="caution">
    <text evidence="11">The sequence shown here is derived from an EMBL/GenBank/DDBJ whole genome shotgun (WGS) entry which is preliminary data.</text>
</comment>
<dbReference type="InterPro" id="IPR050123">
    <property type="entry name" value="Prok_molybdopt-oxidoreductase"/>
</dbReference>
<dbReference type="InterPro" id="IPR010046">
    <property type="entry name" value="Mopterin_OxRdtse_a_bac"/>
</dbReference>
<dbReference type="SUPFAM" id="SSF53706">
    <property type="entry name" value="Formate dehydrogenase/DMSO reductase, domains 1-3"/>
    <property type="match status" value="1"/>
</dbReference>
<evidence type="ECO:0000256" key="6">
    <source>
        <dbReference type="ARBA" id="ARBA00022723"/>
    </source>
</evidence>
<dbReference type="Proteomes" id="UP001595724">
    <property type="component" value="Unassembled WGS sequence"/>
</dbReference>
<evidence type="ECO:0000256" key="3">
    <source>
        <dbReference type="ARBA" id="ARBA00010312"/>
    </source>
</evidence>
<evidence type="ECO:0000256" key="8">
    <source>
        <dbReference type="ARBA" id="ARBA00023004"/>
    </source>
</evidence>
<dbReference type="NCBIfam" id="TIGR01701">
    <property type="entry name" value="Fdhalpha-like"/>
    <property type="match status" value="1"/>
</dbReference>
<gene>
    <name evidence="11" type="ORF">ACFOM9_13295</name>
</gene>
<feature type="domain" description="Molybdopterin oxidoreductase" evidence="10">
    <location>
        <begin position="110"/>
        <end position="490"/>
    </location>
</feature>
<keyword evidence="9" id="KW-0411">Iron-sulfur</keyword>
<keyword evidence="5" id="KW-0500">Molybdenum</keyword>
<evidence type="ECO:0000256" key="7">
    <source>
        <dbReference type="ARBA" id="ARBA00023002"/>
    </source>
</evidence>
<reference evidence="12" key="1">
    <citation type="journal article" date="2019" name="Int. J. Syst. Evol. Microbiol.">
        <title>The Global Catalogue of Microorganisms (GCM) 10K type strain sequencing project: providing services to taxonomists for standard genome sequencing and annotation.</title>
        <authorList>
            <consortium name="The Broad Institute Genomics Platform"/>
            <consortium name="The Broad Institute Genome Sequencing Center for Infectious Disease"/>
            <person name="Wu L."/>
            <person name="Ma J."/>
        </authorList>
    </citation>
    <scope>NUCLEOTIDE SEQUENCE [LARGE SCALE GENOMIC DNA]</scope>
    <source>
        <strain evidence="12">KCTC 42211</strain>
    </source>
</reference>
<accession>A0ABV7UYX0</accession>
<dbReference type="InterPro" id="IPR037951">
    <property type="entry name" value="MopB_CT_YdeP"/>
</dbReference>
<evidence type="ECO:0000256" key="2">
    <source>
        <dbReference type="ARBA" id="ARBA00001966"/>
    </source>
</evidence>
<comment type="cofactor">
    <cofactor evidence="1">
        <name>Mo-bis(molybdopterin guanine dinucleotide)</name>
        <dbReference type="ChEBI" id="CHEBI:60539"/>
    </cofactor>
</comment>
<keyword evidence="7" id="KW-0560">Oxidoreductase</keyword>
<sequence>MSKQKTIRRYDRPAGGWDALRNVAKHLLEQDVPVHGARTLLSTNQPDGFDCPGCAWPDRDHASTFEFCENGAKAVAAEATKHRATPALFAQHSVAELARYSDHWLEDQGRLTQPMRYDAASGHYRPVSWDDAFALVAAHLNALASPNEAIFYTSGRTSNEAAFLYQLFVREFGTNNFPDCSNMCHEPSGTGMTPQIGVGKGTVSLHDFELAEAIFIFGQNPGTNHPRMLGELRRASKRGAAILSFNPLRERGLERFADPQDTLEMLHGGSTRISSDYFQLRIGGDLAAVKGIAKHVLEADEQARRDGAARVVDVDFITRHTTGFAEFAADVAGESWDTIAAESGLSQEQLRRAGDIYMAAGSVICCWGMGITQHKHSVATVQMLVNLLLLRGNLGRPGAGACPVRGHSNVQGDRTMGIHEKPAPAFLDRLAQVFGFEPPREHGFDTVGAIEAMLDGRGKVFFAMGGNFATATPDTEATHRALRNCDLTVHVATKLNRSHLVHGREALILPCLGRTEIDIQDAGPQSVSVEDSMSMVHLSAGINAPASNDLLSEPAIVARLAQATLGQRSQVPWRWLVADYDRIRDRIAEVFDDFHDFNARVHVPGGFRLTNTAGERRWNTASGKAAFIAHAVPTNLPVHRARAAHARPVFNLTTVRSHDQYNTTIYGLDDRYRGVFGERRVVFANADDIGKLGMQAGTRVDLESVCDDGVRRRARRFLLVPYDIPAGCLAAYYPETNALVPLSSFADHARTPTSKSIPVLVSAHDESAAAPGETPRDIPLAIHD</sequence>
<comment type="similarity">
    <text evidence="3">Belongs to the prokaryotic molybdopterin-containing oxidoreductase family.</text>
</comment>
<keyword evidence="12" id="KW-1185">Reference proteome</keyword>
<dbReference type="PANTHER" id="PTHR43105:SF4">
    <property type="entry name" value="PROTEIN YDEP"/>
    <property type="match status" value="1"/>
</dbReference>
<evidence type="ECO:0000256" key="5">
    <source>
        <dbReference type="ARBA" id="ARBA00022505"/>
    </source>
</evidence>
<dbReference type="Gene3D" id="3.40.228.10">
    <property type="entry name" value="Dimethylsulfoxide Reductase, domain 2"/>
    <property type="match status" value="1"/>
</dbReference>
<comment type="cofactor">
    <cofactor evidence="2">
        <name>[4Fe-4S] cluster</name>
        <dbReference type="ChEBI" id="CHEBI:49883"/>
    </cofactor>
</comment>
<evidence type="ECO:0000313" key="12">
    <source>
        <dbReference type="Proteomes" id="UP001595724"/>
    </source>
</evidence>
<evidence type="ECO:0000313" key="11">
    <source>
        <dbReference type="EMBL" id="MFC3661039.1"/>
    </source>
</evidence>
<dbReference type="PANTHER" id="PTHR43105">
    <property type="entry name" value="RESPIRATORY NITRATE REDUCTASE"/>
    <property type="match status" value="1"/>
</dbReference>
<keyword evidence="6" id="KW-0479">Metal-binding</keyword>
<evidence type="ECO:0000256" key="1">
    <source>
        <dbReference type="ARBA" id="ARBA00001942"/>
    </source>
</evidence>
<dbReference type="Gene3D" id="3.40.50.740">
    <property type="match status" value="1"/>
</dbReference>
<keyword evidence="8" id="KW-0408">Iron</keyword>
<dbReference type="InterPro" id="IPR006656">
    <property type="entry name" value="Mopterin_OxRdtase"/>
</dbReference>
<evidence type="ECO:0000256" key="4">
    <source>
        <dbReference type="ARBA" id="ARBA00022485"/>
    </source>
</evidence>
<dbReference type="RefSeq" id="WP_386711692.1">
    <property type="nucleotide sequence ID" value="NZ_JBHRYF010000009.1"/>
</dbReference>
<evidence type="ECO:0000259" key="10">
    <source>
        <dbReference type="Pfam" id="PF00384"/>
    </source>
</evidence>
<dbReference type="PIRSF" id="PIRSF000144">
    <property type="entry name" value="CbbBc"/>
    <property type="match status" value="1"/>
</dbReference>
<dbReference type="CDD" id="cd02767">
    <property type="entry name" value="MopB_ydeP"/>
    <property type="match status" value="1"/>
</dbReference>
<dbReference type="SUPFAM" id="SSF50692">
    <property type="entry name" value="ADC-like"/>
    <property type="match status" value="1"/>
</dbReference>
<evidence type="ECO:0000256" key="9">
    <source>
        <dbReference type="ARBA" id="ARBA00023014"/>
    </source>
</evidence>
<dbReference type="InterPro" id="IPR009010">
    <property type="entry name" value="Asp_de-COase-like_dom_sf"/>
</dbReference>
<keyword evidence="4" id="KW-0004">4Fe-4S</keyword>
<dbReference type="Pfam" id="PF00384">
    <property type="entry name" value="Molybdopterin"/>
    <property type="match status" value="1"/>
</dbReference>
<dbReference type="InterPro" id="IPR041953">
    <property type="entry name" value="YdeP_MopB"/>
</dbReference>
<dbReference type="CDD" id="cd02787">
    <property type="entry name" value="MopB_CT_ydeP"/>
    <property type="match status" value="1"/>
</dbReference>
<organism evidence="11 12">
    <name type="scientific">Luteimonas notoginsengisoli</name>
    <dbReference type="NCBI Taxonomy" id="1578200"/>
    <lineage>
        <taxon>Bacteria</taxon>
        <taxon>Pseudomonadati</taxon>
        <taxon>Pseudomonadota</taxon>
        <taxon>Gammaproteobacteria</taxon>
        <taxon>Lysobacterales</taxon>
        <taxon>Lysobacteraceae</taxon>
        <taxon>Luteimonas</taxon>
    </lineage>
</organism>